<keyword evidence="5" id="KW-1185">Reference proteome</keyword>
<feature type="transmembrane region" description="Helical" evidence="1">
    <location>
        <begin position="186"/>
        <end position="206"/>
    </location>
</feature>
<gene>
    <name evidence="4" type="ORF">HC352_06280</name>
</gene>
<feature type="domain" description="DUF6688" evidence="2">
    <location>
        <begin position="42"/>
        <end position="288"/>
    </location>
</feature>
<feature type="transmembrane region" description="Helical" evidence="1">
    <location>
        <begin position="124"/>
        <end position="144"/>
    </location>
</feature>
<dbReference type="Proteomes" id="UP000502298">
    <property type="component" value="Chromosome"/>
</dbReference>
<name>A0A6H2EM54_9ACTO</name>
<feature type="transmembrane region" description="Helical" evidence="1">
    <location>
        <begin position="33"/>
        <end position="58"/>
    </location>
</feature>
<dbReference type="InterPro" id="IPR056491">
    <property type="entry name" value="DUF6688_C"/>
</dbReference>
<keyword evidence="1" id="KW-0472">Membrane</keyword>
<sequence length="414" mass="47503">MLSFALTLVVVVFQMLLHVPFSGEDVTEEALLNLLLVGPVFLVAFSLLCVYPVVLLGYQLMLVVRALRWKTPQSHRPGYDTWVLCFLLACDVLYLLFYKDVVFSAGWQEQLLNSQRHSPISPNYYLWVVILLGLCFVAFYALWLKPVDKLPPLIPVLAIGMLYIATAYVVIWTIQIYEYRQLTDLYLLIPAVVFVAIVARTIAITLRVHVFDADRSVKFETHPMLARLNYYFTQAKTWPMWAFFITLPVLGVVYAILVLLGQGPHALIRAFTDTSGWAFSQQTSPPNVFFDEHYLCTVAAGGHKELVKPIRGGIRHGHPVIVNRQLLIANAFEQVISDHLPRLHRTIRGFYDRYGFDLAKRIRTKWAADTVWVLMKPLEWSFLAVIYLCVRHPEDLIAMQYTGIHYREINDIDG</sequence>
<feature type="domain" description="DUF6688" evidence="3">
    <location>
        <begin position="291"/>
        <end position="402"/>
    </location>
</feature>
<proteinExistence type="predicted"/>
<evidence type="ECO:0000259" key="3">
    <source>
        <dbReference type="Pfam" id="PF23543"/>
    </source>
</evidence>
<evidence type="ECO:0000313" key="4">
    <source>
        <dbReference type="EMBL" id="QJC22153.1"/>
    </source>
</evidence>
<organism evidence="4 5">
    <name type="scientific">Arcanobacterium buesumense</name>
    <dbReference type="NCBI Taxonomy" id="2722751"/>
    <lineage>
        <taxon>Bacteria</taxon>
        <taxon>Bacillati</taxon>
        <taxon>Actinomycetota</taxon>
        <taxon>Actinomycetes</taxon>
        <taxon>Actinomycetales</taxon>
        <taxon>Actinomycetaceae</taxon>
        <taxon>Arcanobacterium</taxon>
    </lineage>
</organism>
<evidence type="ECO:0000259" key="2">
    <source>
        <dbReference type="Pfam" id="PF20394"/>
    </source>
</evidence>
<protein>
    <submittedName>
        <fullName evidence="4">Uncharacterized protein</fullName>
    </submittedName>
</protein>
<keyword evidence="1" id="KW-0812">Transmembrane</keyword>
<dbReference type="KEGG" id="arca:HC352_06280"/>
<dbReference type="RefSeq" id="WP_168918084.1">
    <property type="nucleotide sequence ID" value="NZ_CP050804.1"/>
</dbReference>
<dbReference type="Pfam" id="PF20394">
    <property type="entry name" value="DUF6688"/>
    <property type="match status" value="1"/>
</dbReference>
<dbReference type="EMBL" id="CP050804">
    <property type="protein sequence ID" value="QJC22153.1"/>
    <property type="molecule type" value="Genomic_DNA"/>
</dbReference>
<accession>A0A6H2EM54</accession>
<keyword evidence="1" id="KW-1133">Transmembrane helix</keyword>
<dbReference type="AlphaFoldDB" id="A0A6H2EM54"/>
<dbReference type="Pfam" id="PF23543">
    <property type="entry name" value="DUF6688_C"/>
    <property type="match status" value="1"/>
</dbReference>
<dbReference type="InterPro" id="IPR046510">
    <property type="entry name" value="DUF6688_N"/>
</dbReference>
<evidence type="ECO:0000256" key="1">
    <source>
        <dbReference type="SAM" id="Phobius"/>
    </source>
</evidence>
<feature type="transmembrane region" description="Helical" evidence="1">
    <location>
        <begin position="156"/>
        <end position="174"/>
    </location>
</feature>
<feature type="transmembrane region" description="Helical" evidence="1">
    <location>
        <begin position="240"/>
        <end position="260"/>
    </location>
</feature>
<reference evidence="4 5" key="1">
    <citation type="submission" date="2020-03" db="EMBL/GenBank/DDBJ databases">
        <title>Complete genome of Arcanobacterium buesumensis sp. nov. strain 2701.</title>
        <authorList>
            <person name="Borowiak M."/>
            <person name="Alssahen M."/>
            <person name="Laemmler C."/>
            <person name="Malorny B."/>
            <person name="Hassan A."/>
            <person name="Prenger-Berninghoff E."/>
            <person name="Ploetz M."/>
            <person name="Abdulmawjood A."/>
        </authorList>
    </citation>
    <scope>NUCLEOTIDE SEQUENCE [LARGE SCALE GENOMIC DNA]</scope>
    <source>
        <strain evidence="4 5">2701</strain>
    </source>
</reference>
<evidence type="ECO:0000313" key="5">
    <source>
        <dbReference type="Proteomes" id="UP000502298"/>
    </source>
</evidence>